<feature type="region of interest" description="Disordered" evidence="1">
    <location>
        <begin position="52"/>
        <end position="100"/>
    </location>
</feature>
<comment type="caution">
    <text evidence="2">The sequence shown here is derived from an EMBL/GenBank/DDBJ whole genome shotgun (WGS) entry which is preliminary data.</text>
</comment>
<accession>A0A1R0GPL3</accession>
<dbReference type="Proteomes" id="UP000187455">
    <property type="component" value="Unassembled WGS sequence"/>
</dbReference>
<keyword evidence="3" id="KW-1185">Reference proteome</keyword>
<reference evidence="2 3" key="1">
    <citation type="journal article" date="2016" name="Mol. Biol. Evol.">
        <title>Genome-Wide Survey of Gut Fungi (Harpellales) Reveals the First Horizontally Transferred Ubiquitin Gene from a Mosquito Host.</title>
        <authorList>
            <person name="Wang Y."/>
            <person name="White M.M."/>
            <person name="Kvist S."/>
            <person name="Moncalvo J.M."/>
        </authorList>
    </citation>
    <scope>NUCLEOTIDE SEQUENCE [LARGE SCALE GENOMIC DNA]</scope>
    <source>
        <strain evidence="2 3">ALG-7-W6</strain>
    </source>
</reference>
<gene>
    <name evidence="2" type="ORF">AYI68_g7120</name>
</gene>
<dbReference type="AlphaFoldDB" id="A0A1R0GPL3"/>
<feature type="compositionally biased region" description="Polar residues" evidence="1">
    <location>
        <begin position="52"/>
        <end position="63"/>
    </location>
</feature>
<protein>
    <submittedName>
        <fullName evidence="2">Uncharacterized protein</fullName>
    </submittedName>
</protein>
<evidence type="ECO:0000256" key="1">
    <source>
        <dbReference type="SAM" id="MobiDB-lite"/>
    </source>
</evidence>
<organism evidence="2 3">
    <name type="scientific">Smittium mucronatum</name>
    <dbReference type="NCBI Taxonomy" id="133383"/>
    <lineage>
        <taxon>Eukaryota</taxon>
        <taxon>Fungi</taxon>
        <taxon>Fungi incertae sedis</taxon>
        <taxon>Zoopagomycota</taxon>
        <taxon>Kickxellomycotina</taxon>
        <taxon>Harpellomycetes</taxon>
        <taxon>Harpellales</taxon>
        <taxon>Legeriomycetaceae</taxon>
        <taxon>Smittium</taxon>
    </lineage>
</organism>
<sequence>MEKRDQLLKSIELVNYKVKAAKKEREKDGFGDCDTSLRGCCKFRSSENVTTSSDVEGQYSSDGQVEKIRSKGVTPSRKTSLQTKELQEPGNTSPKKRKRKFKTLLQHQRSKRTGFVRFGDNFEPVWTGIQSDQRGWGELFGNLSERGVETDL</sequence>
<name>A0A1R0GPL3_9FUNG</name>
<proteinExistence type="predicted"/>
<feature type="compositionally biased region" description="Polar residues" evidence="1">
    <location>
        <begin position="76"/>
        <end position="93"/>
    </location>
</feature>
<evidence type="ECO:0000313" key="3">
    <source>
        <dbReference type="Proteomes" id="UP000187455"/>
    </source>
</evidence>
<dbReference type="EMBL" id="LSSL01005448">
    <property type="protein sequence ID" value="OLY78827.1"/>
    <property type="molecule type" value="Genomic_DNA"/>
</dbReference>
<evidence type="ECO:0000313" key="2">
    <source>
        <dbReference type="EMBL" id="OLY78827.1"/>
    </source>
</evidence>